<keyword evidence="4 7" id="KW-0812">Transmembrane</keyword>
<feature type="transmembrane region" description="Helical" evidence="8">
    <location>
        <begin position="199"/>
        <end position="222"/>
    </location>
</feature>
<evidence type="ECO:0000313" key="10">
    <source>
        <dbReference type="EMBL" id="TGK08652.1"/>
    </source>
</evidence>
<comment type="caution">
    <text evidence="10">The sequence shown here is derived from an EMBL/GenBank/DDBJ whole genome shotgun (WGS) entry which is preliminary data.</text>
</comment>
<dbReference type="PANTHER" id="PTHR42703:SF1">
    <property type="entry name" value="NA(+)_H(+) ANTIPORTER SUBUNIT D1"/>
    <property type="match status" value="1"/>
</dbReference>
<organism evidence="10 11">
    <name type="scientific">Leptospira fletcheri</name>
    <dbReference type="NCBI Taxonomy" id="2484981"/>
    <lineage>
        <taxon>Bacteria</taxon>
        <taxon>Pseudomonadati</taxon>
        <taxon>Spirochaetota</taxon>
        <taxon>Spirochaetia</taxon>
        <taxon>Leptospirales</taxon>
        <taxon>Leptospiraceae</taxon>
        <taxon>Leptospira</taxon>
    </lineage>
</organism>
<dbReference type="GO" id="GO:0005886">
    <property type="term" value="C:plasma membrane"/>
    <property type="evidence" value="ECO:0007669"/>
    <property type="project" value="UniProtKB-SubCell"/>
</dbReference>
<feature type="transmembrane region" description="Helical" evidence="8">
    <location>
        <begin position="400"/>
        <end position="425"/>
    </location>
</feature>
<dbReference type="InterPro" id="IPR001750">
    <property type="entry name" value="ND/Mrp_TM"/>
</dbReference>
<feature type="transmembrane region" description="Helical" evidence="8">
    <location>
        <begin position="140"/>
        <end position="161"/>
    </location>
</feature>
<dbReference type="Proteomes" id="UP000298458">
    <property type="component" value="Unassembled WGS sequence"/>
</dbReference>
<dbReference type="InterPro" id="IPR050586">
    <property type="entry name" value="CPA3_Na-H_Antiporter_D"/>
</dbReference>
<evidence type="ECO:0000256" key="3">
    <source>
        <dbReference type="ARBA" id="ARBA00022475"/>
    </source>
</evidence>
<feature type="transmembrane region" description="Helical" evidence="8">
    <location>
        <begin position="311"/>
        <end position="335"/>
    </location>
</feature>
<evidence type="ECO:0000259" key="9">
    <source>
        <dbReference type="Pfam" id="PF00361"/>
    </source>
</evidence>
<reference evidence="10" key="1">
    <citation type="journal article" date="2019" name="PLoS Negl. Trop. Dis.">
        <title>Revisiting the worldwide diversity of Leptospira species in the environment.</title>
        <authorList>
            <person name="Vincent A.T."/>
            <person name="Schiettekatte O."/>
            <person name="Bourhy P."/>
            <person name="Veyrier F.J."/>
            <person name="Picardeau M."/>
        </authorList>
    </citation>
    <scope>NUCLEOTIDE SEQUENCE [LARGE SCALE GENOMIC DNA]</scope>
    <source>
        <strain evidence="10">SSW15</strain>
    </source>
</reference>
<feature type="transmembrane region" description="Helical" evidence="8">
    <location>
        <begin position="87"/>
        <end position="102"/>
    </location>
</feature>
<accession>A0A4R9GAB0</accession>
<evidence type="ECO:0000313" key="11">
    <source>
        <dbReference type="Proteomes" id="UP000298458"/>
    </source>
</evidence>
<sequence length="574" mass="61886">MTILAYLAVAASLLIPFLIGRVLGVDFLGADSSIFIGLSLQAFLGAFISLYVAGYEKERKPLVLLGYSLFFLSTGLCYLVGKSLWLILFWELSTITAFLLYLGGKWTDSSVRSFVALVSAGGVGAFCFTFWIFASDPAVGLFFLIIGLLIKSAFFGVHFWLPEAHAGAPAHASAAYSGLLVNLPLVLFSKFALPLLSGTFYATVLIPIAAIGVLWAGMTALFSKEIKKSIAYSTVENMNLLWLSLLLSGYWQSSEVEGLRLLSKAFTVLFLISLVHHSISKTFQFLYFGYLSKLSGSSAVDESTGVGRSSAIPTFLASLGTLSFLAIPGTTGFLSEATFIKLLSAVVAIPGTSPLLVLPLLILVCTGLALGAASHLRLFLGLTLSRPRKNFEDHGRNLPVSISLGFIGAFIFLAPAIFFAFVNHYATLKVDWLEADWFLGLGILNLVGFVLLLSVGVLGLRHRIKQRKLWDCGGQFGGAEVAIGPSAISDPLLSPLGRYFVDKNGISLFDQSFARILIKSISAAKAKIVGADDESISINLTYSSLTVLAILTVIIAIRLAEGDIWKQILSQWMH</sequence>
<comment type="similarity">
    <text evidence="2">Belongs to the CPA3 antiporters (TC 2.A.63) subunit D family.</text>
</comment>
<feature type="transmembrane region" description="Helical" evidence="8">
    <location>
        <begin position="62"/>
        <end position="81"/>
    </location>
</feature>
<dbReference type="OrthoDB" id="344451at2"/>
<evidence type="ECO:0000256" key="2">
    <source>
        <dbReference type="ARBA" id="ARBA00005346"/>
    </source>
</evidence>
<keyword evidence="3" id="KW-1003">Cell membrane</keyword>
<keyword evidence="11" id="KW-1185">Reference proteome</keyword>
<protein>
    <submittedName>
        <fullName evidence="10">Formate hydrogenase</fullName>
    </submittedName>
</protein>
<evidence type="ECO:0000256" key="8">
    <source>
        <dbReference type="SAM" id="Phobius"/>
    </source>
</evidence>
<keyword evidence="6 8" id="KW-0472">Membrane</keyword>
<keyword evidence="5 8" id="KW-1133">Transmembrane helix</keyword>
<dbReference type="EMBL" id="RQET01000010">
    <property type="protein sequence ID" value="TGK08652.1"/>
    <property type="molecule type" value="Genomic_DNA"/>
</dbReference>
<feature type="transmembrane region" description="Helical" evidence="8">
    <location>
        <begin position="34"/>
        <end position="55"/>
    </location>
</feature>
<dbReference type="AlphaFoldDB" id="A0A4R9GAB0"/>
<feature type="transmembrane region" description="Helical" evidence="8">
    <location>
        <begin position="540"/>
        <end position="560"/>
    </location>
</feature>
<feature type="transmembrane region" description="Helical" evidence="8">
    <location>
        <begin position="173"/>
        <end position="193"/>
    </location>
</feature>
<dbReference type="Pfam" id="PF00361">
    <property type="entry name" value="Proton_antipo_M"/>
    <property type="match status" value="1"/>
</dbReference>
<evidence type="ECO:0000256" key="5">
    <source>
        <dbReference type="ARBA" id="ARBA00022989"/>
    </source>
</evidence>
<evidence type="ECO:0000256" key="6">
    <source>
        <dbReference type="ARBA" id="ARBA00023136"/>
    </source>
</evidence>
<feature type="transmembrane region" description="Helical" evidence="8">
    <location>
        <begin position="355"/>
        <end position="380"/>
    </location>
</feature>
<name>A0A4R9GAB0_9LEPT</name>
<proteinExistence type="inferred from homology"/>
<dbReference type="RefSeq" id="WP_135768798.1">
    <property type="nucleotide sequence ID" value="NZ_RQET01000010.1"/>
</dbReference>
<feature type="domain" description="NADH:quinone oxidoreductase/Mrp antiporter transmembrane" evidence="9">
    <location>
        <begin position="139"/>
        <end position="344"/>
    </location>
</feature>
<feature type="transmembrane region" description="Helical" evidence="8">
    <location>
        <begin position="437"/>
        <end position="460"/>
    </location>
</feature>
<evidence type="ECO:0000256" key="1">
    <source>
        <dbReference type="ARBA" id="ARBA00004651"/>
    </source>
</evidence>
<gene>
    <name evidence="10" type="ORF">EHO60_13775</name>
</gene>
<comment type="subcellular location">
    <subcellularLocation>
        <location evidence="1">Cell membrane</location>
        <topology evidence="1">Multi-pass membrane protein</topology>
    </subcellularLocation>
    <subcellularLocation>
        <location evidence="7">Membrane</location>
        <topology evidence="7">Multi-pass membrane protein</topology>
    </subcellularLocation>
</comment>
<evidence type="ECO:0000256" key="4">
    <source>
        <dbReference type="ARBA" id="ARBA00022692"/>
    </source>
</evidence>
<feature type="transmembrane region" description="Helical" evidence="8">
    <location>
        <begin position="114"/>
        <end position="134"/>
    </location>
</feature>
<dbReference type="PANTHER" id="PTHR42703">
    <property type="entry name" value="NADH DEHYDROGENASE"/>
    <property type="match status" value="1"/>
</dbReference>
<evidence type="ECO:0000256" key="7">
    <source>
        <dbReference type="RuleBase" id="RU000320"/>
    </source>
</evidence>